<dbReference type="OrthoDB" id="163483at2157"/>
<evidence type="ECO:0000256" key="2">
    <source>
        <dbReference type="SAM" id="Phobius"/>
    </source>
</evidence>
<feature type="region of interest" description="Disordered" evidence="1">
    <location>
        <begin position="1"/>
        <end position="21"/>
    </location>
</feature>
<reference evidence="3 4" key="1">
    <citation type="journal article" date="2014" name="PLoS Genet.">
        <title>Phylogenetically driven sequencing of extremely halophilic archaea reveals strategies for static and dynamic osmo-response.</title>
        <authorList>
            <person name="Becker E.A."/>
            <person name="Seitzer P.M."/>
            <person name="Tritt A."/>
            <person name="Larsen D."/>
            <person name="Krusor M."/>
            <person name="Yao A.I."/>
            <person name="Wu D."/>
            <person name="Madern D."/>
            <person name="Eisen J.A."/>
            <person name="Darling A.E."/>
            <person name="Facciotti M.T."/>
        </authorList>
    </citation>
    <scope>NUCLEOTIDE SEQUENCE [LARGE SCALE GENOMIC DNA]</scope>
    <source>
        <strain evidence="3 4">JCM 14848</strain>
    </source>
</reference>
<keyword evidence="2" id="KW-0472">Membrane</keyword>
<keyword evidence="2" id="KW-0812">Transmembrane</keyword>
<dbReference type="AlphaFoldDB" id="M0D2Y4"/>
<sequence length="282" mass="29656">MTTDSDGTTERLDTPASRDETMAGETVTIETVLRFAFTRLRRNPALAAPFVVAGLLVSLADWLRRLGPVSFVTPETLGDTFSIQYSMIPMGTARTARNVGALVDLRVPYFVGAAGLELLVWLGLGVAGWLTLSRALSVERRFDALARYFAVSGLLAALSLVAGSSSVSVDSLPIMALTVFIYAFVSASLFLFPGSLVTGKSIPAGLLESVRASRGNRWTLFGLIAALGLAYGTLAKVPVAGGFLSTAVVAPVHAVSFAAFLPGDGDATVENTGPSDPARRER</sequence>
<evidence type="ECO:0000256" key="1">
    <source>
        <dbReference type="SAM" id="MobiDB-lite"/>
    </source>
</evidence>
<feature type="transmembrane region" description="Helical" evidence="2">
    <location>
        <begin position="174"/>
        <end position="197"/>
    </location>
</feature>
<feature type="transmembrane region" description="Helical" evidence="2">
    <location>
        <begin position="218"/>
        <end position="234"/>
    </location>
</feature>
<dbReference type="InParanoid" id="M0D2Y4"/>
<proteinExistence type="predicted"/>
<accession>M0D2Y4</accession>
<evidence type="ECO:0000313" key="4">
    <source>
        <dbReference type="Proteomes" id="UP000011513"/>
    </source>
</evidence>
<dbReference type="RefSeq" id="WP_008387823.1">
    <property type="nucleotide sequence ID" value="NZ_AOIV01000035.1"/>
</dbReference>
<gene>
    <name evidence="3" type="ORF">C474_14059</name>
</gene>
<organism evidence="3 4">
    <name type="scientific">Halogeometricum pallidum JCM 14848</name>
    <dbReference type="NCBI Taxonomy" id="1227487"/>
    <lineage>
        <taxon>Archaea</taxon>
        <taxon>Methanobacteriati</taxon>
        <taxon>Methanobacteriota</taxon>
        <taxon>Stenosarchaea group</taxon>
        <taxon>Halobacteria</taxon>
        <taxon>Halobacteriales</taxon>
        <taxon>Haloferacaceae</taxon>
        <taxon>Halogeometricum</taxon>
    </lineage>
</organism>
<feature type="transmembrane region" description="Helical" evidence="2">
    <location>
        <begin position="109"/>
        <end position="132"/>
    </location>
</feature>
<keyword evidence="2" id="KW-1133">Transmembrane helix</keyword>
<evidence type="ECO:0000313" key="3">
    <source>
        <dbReference type="EMBL" id="ELZ29032.1"/>
    </source>
</evidence>
<name>M0D2Y4_HALPD</name>
<dbReference type="EMBL" id="AOIV01000035">
    <property type="protein sequence ID" value="ELZ29032.1"/>
    <property type="molecule type" value="Genomic_DNA"/>
</dbReference>
<keyword evidence="4" id="KW-1185">Reference proteome</keyword>
<dbReference type="eggNOG" id="arCOG10188">
    <property type="taxonomic scope" value="Archaea"/>
</dbReference>
<comment type="caution">
    <text evidence="3">The sequence shown here is derived from an EMBL/GenBank/DDBJ whole genome shotgun (WGS) entry which is preliminary data.</text>
</comment>
<protein>
    <submittedName>
        <fullName evidence="3">Uncharacterized protein</fullName>
    </submittedName>
</protein>
<feature type="compositionally biased region" description="Basic and acidic residues" evidence="1">
    <location>
        <begin position="8"/>
        <end position="21"/>
    </location>
</feature>
<dbReference type="Proteomes" id="UP000011513">
    <property type="component" value="Unassembled WGS sequence"/>
</dbReference>
<feature type="transmembrane region" description="Helical" evidence="2">
    <location>
        <begin position="144"/>
        <end position="162"/>
    </location>
</feature>
<feature type="transmembrane region" description="Helical" evidence="2">
    <location>
        <begin position="44"/>
        <end position="63"/>
    </location>
</feature>
<dbReference type="PATRIC" id="fig|1227487.5.peg.2799"/>
<feature type="transmembrane region" description="Helical" evidence="2">
    <location>
        <begin position="240"/>
        <end position="261"/>
    </location>
</feature>